<sequence>MPAKDIYHNAVRNALVKDGWMITHDPLRLQWGARDLYVDLGAEQLVAAEKPGQKIAVEIKSFVGQSVVADLEQALGQYILYHDILAYAEPDRQLYLERFAK</sequence>
<protein>
    <submittedName>
        <fullName evidence="1">Fatty-acid oxidation protein subunit alpha</fullName>
    </submittedName>
</protein>
<dbReference type="Gene3D" id="3.40.1350.10">
    <property type="match status" value="1"/>
</dbReference>
<accession>W4L9D3</accession>
<dbReference type="Pfam" id="PF08814">
    <property type="entry name" value="XisH"/>
    <property type="match status" value="1"/>
</dbReference>
<dbReference type="CDD" id="cd22366">
    <property type="entry name" value="XisH-like"/>
    <property type="match status" value="1"/>
</dbReference>
<dbReference type="Proteomes" id="UP000019141">
    <property type="component" value="Unassembled WGS sequence"/>
</dbReference>
<reference evidence="1 2" key="1">
    <citation type="journal article" date="2014" name="Nature">
        <title>An environmental bacterial taxon with a large and distinct metabolic repertoire.</title>
        <authorList>
            <person name="Wilson M.C."/>
            <person name="Mori T."/>
            <person name="Ruckert C."/>
            <person name="Uria A.R."/>
            <person name="Helf M.J."/>
            <person name="Takada K."/>
            <person name="Gernert C."/>
            <person name="Steffens U.A."/>
            <person name="Heycke N."/>
            <person name="Schmitt S."/>
            <person name="Rinke C."/>
            <person name="Helfrich E.J."/>
            <person name="Brachmann A.O."/>
            <person name="Gurgui C."/>
            <person name="Wakimoto T."/>
            <person name="Kracht M."/>
            <person name="Crusemann M."/>
            <person name="Hentschel U."/>
            <person name="Abe I."/>
            <person name="Matsunaga S."/>
            <person name="Kalinowski J."/>
            <person name="Takeyama H."/>
            <person name="Piel J."/>
        </authorList>
    </citation>
    <scope>NUCLEOTIDE SEQUENCE [LARGE SCALE GENOMIC DNA]</scope>
    <source>
        <strain evidence="2">TSY1</strain>
    </source>
</reference>
<dbReference type="AlphaFoldDB" id="W4L9D3"/>
<dbReference type="InterPro" id="IPR011335">
    <property type="entry name" value="Restrct_endonuc-II-like"/>
</dbReference>
<evidence type="ECO:0000313" key="1">
    <source>
        <dbReference type="EMBL" id="ETW93946.1"/>
    </source>
</evidence>
<dbReference type="SUPFAM" id="SSF52980">
    <property type="entry name" value="Restriction endonuclease-like"/>
    <property type="match status" value="1"/>
</dbReference>
<dbReference type="EMBL" id="AZHW01001142">
    <property type="protein sequence ID" value="ETW93946.1"/>
    <property type="molecule type" value="Genomic_DNA"/>
</dbReference>
<evidence type="ECO:0000313" key="2">
    <source>
        <dbReference type="Proteomes" id="UP000019141"/>
    </source>
</evidence>
<proteinExistence type="predicted"/>
<comment type="caution">
    <text evidence="1">The sequence shown here is derived from an EMBL/GenBank/DDBJ whole genome shotgun (WGS) entry which is preliminary data.</text>
</comment>
<gene>
    <name evidence="1" type="ORF">ETSY1_37015</name>
</gene>
<keyword evidence="2" id="KW-1185">Reference proteome</keyword>
<dbReference type="InterPro" id="IPR011856">
    <property type="entry name" value="tRNA_endonuc-like_dom_sf"/>
</dbReference>
<dbReference type="InterPro" id="IPR014919">
    <property type="entry name" value="XisH"/>
</dbReference>
<name>W4L9D3_ENTF1</name>
<dbReference type="GO" id="GO:0003676">
    <property type="term" value="F:nucleic acid binding"/>
    <property type="evidence" value="ECO:0007669"/>
    <property type="project" value="InterPro"/>
</dbReference>
<organism evidence="1 2">
    <name type="scientific">Entotheonella factor</name>
    <dbReference type="NCBI Taxonomy" id="1429438"/>
    <lineage>
        <taxon>Bacteria</taxon>
        <taxon>Pseudomonadati</taxon>
        <taxon>Nitrospinota/Tectimicrobiota group</taxon>
        <taxon>Candidatus Tectimicrobiota</taxon>
        <taxon>Candidatus Entotheonellia</taxon>
        <taxon>Candidatus Entotheonellales</taxon>
        <taxon>Candidatus Entotheonellaceae</taxon>
        <taxon>Candidatus Entotheonella</taxon>
    </lineage>
</organism>
<feature type="non-terminal residue" evidence="1">
    <location>
        <position position="101"/>
    </location>
</feature>
<dbReference type="HOGENOM" id="CLU_132053_2_0_7"/>